<dbReference type="Proteomes" id="UP000315750">
    <property type="component" value="Chromosome"/>
</dbReference>
<name>A0A518AQV2_9BACT</name>
<evidence type="ECO:0000259" key="2">
    <source>
        <dbReference type="Pfam" id="PF07596"/>
    </source>
</evidence>
<dbReference type="KEGG" id="amuc:Pan181_33080"/>
<dbReference type="InterPro" id="IPR045584">
    <property type="entry name" value="Pilin-like"/>
</dbReference>
<feature type="compositionally biased region" description="Polar residues" evidence="1">
    <location>
        <begin position="265"/>
        <end position="291"/>
    </location>
</feature>
<dbReference type="PROSITE" id="PS00409">
    <property type="entry name" value="PROKAR_NTER_METHYL"/>
    <property type="match status" value="1"/>
</dbReference>
<dbReference type="Pfam" id="PF07963">
    <property type="entry name" value="N_methyl"/>
    <property type="match status" value="1"/>
</dbReference>
<dbReference type="Gene3D" id="3.30.700.10">
    <property type="entry name" value="Glycoprotein, Type 4 Pilin"/>
    <property type="match status" value="1"/>
</dbReference>
<evidence type="ECO:0000313" key="3">
    <source>
        <dbReference type="EMBL" id="QDU57094.1"/>
    </source>
</evidence>
<feature type="compositionally biased region" description="Low complexity" evidence="1">
    <location>
        <begin position="331"/>
        <end position="344"/>
    </location>
</feature>
<proteinExistence type="predicted"/>
<dbReference type="InterPro" id="IPR012902">
    <property type="entry name" value="N_methyl_site"/>
</dbReference>
<gene>
    <name evidence="3" type="ORF">Pan181_33080</name>
</gene>
<feature type="region of interest" description="Disordered" evidence="1">
    <location>
        <begin position="327"/>
        <end position="352"/>
    </location>
</feature>
<sequence>MSTKANRIKGFTLVELLVVIAIIGILVALLLPAVQAAREAARRAQCMNGLKQLSLAMLNYESAHGGLPPMAKRWDGNRWYDDHGWYMPVMPYIEQEGLEDIVHPEVSFSDPLNEQARKTFIPMFACPSDIGLQMNEWSYPTWARVRGNYVVNAGNTVYGQHNIGNCPNSPYPACRQFRGGPFVPEKVGKLSKITDGTSNTLMMSEVLVLPTTAGWGGPYSDIQTALGGQTFTGYNTPNSSDPDALARQGEWWSNVESGFIEQDLPTPTTPVSVSGNSGLPKSATSDDSLNHKQQYVTARSKHPGGVNVSRCDGSVDFITDDVTPLAWNEMTSSGGKEGTGSTSSSGGGVTPR</sequence>
<dbReference type="PANTHER" id="PTHR30093:SF2">
    <property type="entry name" value="TYPE II SECRETION SYSTEM PROTEIN H"/>
    <property type="match status" value="1"/>
</dbReference>
<dbReference type="SUPFAM" id="SSF54523">
    <property type="entry name" value="Pili subunits"/>
    <property type="match status" value="1"/>
</dbReference>
<dbReference type="EMBL" id="CP036278">
    <property type="protein sequence ID" value="QDU57094.1"/>
    <property type="molecule type" value="Genomic_DNA"/>
</dbReference>
<evidence type="ECO:0000256" key="1">
    <source>
        <dbReference type="SAM" id="MobiDB-lite"/>
    </source>
</evidence>
<feature type="region of interest" description="Disordered" evidence="1">
    <location>
        <begin position="261"/>
        <end position="291"/>
    </location>
</feature>
<dbReference type="OrthoDB" id="286902at2"/>
<keyword evidence="4" id="KW-1185">Reference proteome</keyword>
<protein>
    <submittedName>
        <fullName evidence="3">Putative major pilin subunit</fullName>
    </submittedName>
</protein>
<organism evidence="3 4">
    <name type="scientific">Aeoliella mucimassa</name>
    <dbReference type="NCBI Taxonomy" id="2527972"/>
    <lineage>
        <taxon>Bacteria</taxon>
        <taxon>Pseudomonadati</taxon>
        <taxon>Planctomycetota</taxon>
        <taxon>Planctomycetia</taxon>
        <taxon>Pirellulales</taxon>
        <taxon>Lacipirellulaceae</taxon>
        <taxon>Aeoliella</taxon>
    </lineage>
</organism>
<dbReference type="AlphaFoldDB" id="A0A518AQV2"/>
<reference evidence="3 4" key="1">
    <citation type="submission" date="2019-02" db="EMBL/GenBank/DDBJ databases">
        <title>Deep-cultivation of Planctomycetes and their phenomic and genomic characterization uncovers novel biology.</title>
        <authorList>
            <person name="Wiegand S."/>
            <person name="Jogler M."/>
            <person name="Boedeker C."/>
            <person name="Pinto D."/>
            <person name="Vollmers J."/>
            <person name="Rivas-Marin E."/>
            <person name="Kohn T."/>
            <person name="Peeters S.H."/>
            <person name="Heuer A."/>
            <person name="Rast P."/>
            <person name="Oberbeckmann S."/>
            <person name="Bunk B."/>
            <person name="Jeske O."/>
            <person name="Meyerdierks A."/>
            <person name="Storesund J.E."/>
            <person name="Kallscheuer N."/>
            <person name="Luecker S."/>
            <person name="Lage O.M."/>
            <person name="Pohl T."/>
            <person name="Merkel B.J."/>
            <person name="Hornburger P."/>
            <person name="Mueller R.-W."/>
            <person name="Bruemmer F."/>
            <person name="Labrenz M."/>
            <person name="Spormann A.M."/>
            <person name="Op den Camp H."/>
            <person name="Overmann J."/>
            <person name="Amann R."/>
            <person name="Jetten M.S.M."/>
            <person name="Mascher T."/>
            <person name="Medema M.H."/>
            <person name="Devos D.P."/>
            <person name="Kaster A.-K."/>
            <person name="Ovreas L."/>
            <person name="Rohde M."/>
            <person name="Galperin M.Y."/>
            <person name="Jogler C."/>
        </authorList>
    </citation>
    <scope>NUCLEOTIDE SEQUENCE [LARGE SCALE GENOMIC DNA]</scope>
    <source>
        <strain evidence="3 4">Pan181</strain>
    </source>
</reference>
<dbReference type="InterPro" id="IPR027558">
    <property type="entry name" value="Pre_pil_HX9DG_C"/>
</dbReference>
<dbReference type="InterPro" id="IPR011453">
    <property type="entry name" value="DUF1559"/>
</dbReference>
<dbReference type="RefSeq" id="WP_145252264.1">
    <property type="nucleotide sequence ID" value="NZ_CP036278.1"/>
</dbReference>
<dbReference type="NCBIfam" id="TIGR02532">
    <property type="entry name" value="IV_pilin_GFxxxE"/>
    <property type="match status" value="1"/>
</dbReference>
<dbReference type="Pfam" id="PF07596">
    <property type="entry name" value="SBP_bac_10"/>
    <property type="match status" value="1"/>
</dbReference>
<accession>A0A518AQV2</accession>
<dbReference type="NCBIfam" id="TIGR04294">
    <property type="entry name" value="pre_pil_HX9DG"/>
    <property type="match status" value="1"/>
</dbReference>
<dbReference type="PANTHER" id="PTHR30093">
    <property type="entry name" value="GENERAL SECRETION PATHWAY PROTEIN G"/>
    <property type="match status" value="1"/>
</dbReference>
<evidence type="ECO:0000313" key="4">
    <source>
        <dbReference type="Proteomes" id="UP000315750"/>
    </source>
</evidence>
<feature type="domain" description="DUF1559" evidence="2">
    <location>
        <begin position="35"/>
        <end position="322"/>
    </location>
</feature>